<evidence type="ECO:0008006" key="4">
    <source>
        <dbReference type="Google" id="ProtNLM"/>
    </source>
</evidence>
<keyword evidence="1" id="KW-1133">Transmembrane helix</keyword>
<keyword evidence="1" id="KW-0472">Membrane</keyword>
<dbReference type="STRING" id="1715989.NITINOP_0014"/>
<name>A0A0S4KMP2_9BACT</name>
<feature type="transmembrane region" description="Helical" evidence="1">
    <location>
        <begin position="69"/>
        <end position="91"/>
    </location>
</feature>
<sequence>MYVWSKRLVVGMLIGFAALLGLFLIQGTGEEPSALKAHTVQWITLNYVGLMIWIFVWMIDQTRVRGRNIWAWLVPFLIAPLPTLMALILFLQRPMKG</sequence>
<reference evidence="3" key="1">
    <citation type="submission" date="2015-09" db="EMBL/GenBank/DDBJ databases">
        <authorList>
            <person name="Daims H."/>
        </authorList>
    </citation>
    <scope>NUCLEOTIDE SEQUENCE [LARGE SCALE GENOMIC DNA]</scope>
</reference>
<gene>
    <name evidence="2" type="ORF">NITINOP_0014</name>
</gene>
<dbReference type="RefSeq" id="WP_062481542.1">
    <property type="nucleotide sequence ID" value="NZ_LN885086.1"/>
</dbReference>
<keyword evidence="3" id="KW-1185">Reference proteome</keyword>
<evidence type="ECO:0000313" key="2">
    <source>
        <dbReference type="EMBL" id="CUQ64991.1"/>
    </source>
</evidence>
<dbReference type="EMBL" id="LN885086">
    <property type="protein sequence ID" value="CUQ64991.1"/>
    <property type="molecule type" value="Genomic_DNA"/>
</dbReference>
<evidence type="ECO:0000256" key="1">
    <source>
        <dbReference type="SAM" id="Phobius"/>
    </source>
</evidence>
<accession>A0A0S4KMP2</accession>
<feature type="transmembrane region" description="Helical" evidence="1">
    <location>
        <begin position="39"/>
        <end position="57"/>
    </location>
</feature>
<keyword evidence="1" id="KW-0812">Transmembrane</keyword>
<dbReference type="Proteomes" id="UP000066284">
    <property type="component" value="Chromosome 1"/>
</dbReference>
<dbReference type="OrthoDB" id="9799696at2"/>
<evidence type="ECO:0000313" key="3">
    <source>
        <dbReference type="Proteomes" id="UP000066284"/>
    </source>
</evidence>
<dbReference type="AlphaFoldDB" id="A0A0S4KMP2"/>
<organism evidence="2 3">
    <name type="scientific">Candidatus Nitrospira inopinata</name>
    <dbReference type="NCBI Taxonomy" id="1715989"/>
    <lineage>
        <taxon>Bacteria</taxon>
        <taxon>Pseudomonadati</taxon>
        <taxon>Nitrospirota</taxon>
        <taxon>Nitrospiria</taxon>
        <taxon>Nitrospirales</taxon>
        <taxon>Nitrospiraceae</taxon>
        <taxon>Nitrospira</taxon>
    </lineage>
</organism>
<dbReference type="KEGG" id="nio:NITINOP_0014"/>
<protein>
    <recommendedName>
        <fullName evidence="4">DUF2834 domain-containing protein</fullName>
    </recommendedName>
</protein>
<proteinExistence type="predicted"/>